<dbReference type="EC" id="3.1.2.20" evidence="5"/>
<evidence type="ECO:0000256" key="2">
    <source>
        <dbReference type="ARBA" id="ARBA00035880"/>
    </source>
</evidence>
<evidence type="ECO:0000313" key="14">
    <source>
        <dbReference type="Proteomes" id="UP000237447"/>
    </source>
</evidence>
<reference evidence="13" key="2">
    <citation type="submission" date="2016-10" db="EMBL/GenBank/DDBJ databases">
        <authorList>
            <person name="Wibberg D."/>
        </authorList>
    </citation>
    <scope>NUCLEOTIDE SEQUENCE [LARGE SCALE GENOMIC DNA]</scope>
</reference>
<evidence type="ECO:0000313" key="10">
    <source>
        <dbReference type="EMBL" id="MDX8329475.1"/>
    </source>
</evidence>
<dbReference type="EMBL" id="NXEJ01000001">
    <property type="protein sequence ID" value="POO54178.1"/>
    <property type="molecule type" value="Genomic_DNA"/>
</dbReference>
<evidence type="ECO:0000256" key="4">
    <source>
        <dbReference type="ARBA" id="ARBA00038381"/>
    </source>
</evidence>
<organism evidence="12 13">
    <name type="scientific">Agrobacterium rosae</name>
    <dbReference type="NCBI Taxonomy" id="1972867"/>
    <lineage>
        <taxon>Bacteria</taxon>
        <taxon>Pseudomonadati</taxon>
        <taxon>Pseudomonadota</taxon>
        <taxon>Alphaproteobacteria</taxon>
        <taxon>Hyphomicrobiales</taxon>
        <taxon>Rhizobiaceae</taxon>
        <taxon>Rhizobium/Agrobacterium group</taxon>
        <taxon>Agrobacterium</taxon>
    </lineage>
</organism>
<evidence type="ECO:0000256" key="5">
    <source>
        <dbReference type="ARBA" id="ARBA00038894"/>
    </source>
</evidence>
<evidence type="ECO:0000313" key="15">
    <source>
        <dbReference type="Proteomes" id="UP001277561"/>
    </source>
</evidence>
<reference evidence="9 15" key="4">
    <citation type="journal article" date="2023" name="Phytobiomes J">
        <title>Deciphering the key players within the bacterial microbiota associated with aerial crown gall tumors on rhododendron: Insights into the gallobiome.</title>
        <authorList>
            <person name="Kuzmanovic N."/>
            <person name="Nesme J."/>
            <person name="Wolf J."/>
            <person name="Neumann-Schaal M."/>
            <person name="Petersen J."/>
            <person name="Fernandez-Gnecco G."/>
            <person name="Sproeer C."/>
            <person name="Bunk B."/>
            <person name="Overmann J."/>
            <person name="Sorensen S.J."/>
            <person name="Idczak E."/>
            <person name="Smalla K."/>
        </authorList>
    </citation>
    <scope>NUCLEOTIDE SEQUENCE [LARGE SCALE GENOMIC DNA]</scope>
    <source>
        <strain evidence="9">Rho-11.1</strain>
        <strain evidence="10">Rho-14.1</strain>
        <strain evidence="15">rho-14.1</strain>
    </source>
</reference>
<reference evidence="12" key="1">
    <citation type="submission" date="2016-10" db="EMBL/GenBank/DDBJ databases">
        <authorList>
            <person name="de Groot N.N."/>
        </authorList>
    </citation>
    <scope>NUCLEOTIDE SEQUENCE [LARGE SCALE GENOMIC DNA]</scope>
    <source>
        <strain evidence="12">DSM25559</strain>
    </source>
</reference>
<dbReference type="GO" id="GO:0047617">
    <property type="term" value="F:fatty acyl-CoA hydrolase activity"/>
    <property type="evidence" value="ECO:0007669"/>
    <property type="project" value="UniProtKB-EC"/>
</dbReference>
<sequence>MDFTDPGDYRQRIEKSFARQGVVQAIKAEISRIEHRLVEIELPFHPKLTQQHGILHAGVIAAALDTACTYAAYTIIEPDASVLTIEFKVNLMSPGRGERFLFRGEITKPGSNIIVADGRAYAVSDSGPAKLIASMTATMMAMKGREDFNEL</sequence>
<dbReference type="EMBL" id="FMUE01000004">
    <property type="protein sequence ID" value="SCX21193.1"/>
    <property type="molecule type" value="Genomic_DNA"/>
</dbReference>
<comment type="catalytic activity">
    <reaction evidence="7">
        <text>a medium-chain fatty acyl-CoA + H2O = a medium-chain fatty acid + CoA + H(+)</text>
        <dbReference type="Rhea" id="RHEA:68184"/>
        <dbReference type="ChEBI" id="CHEBI:15377"/>
        <dbReference type="ChEBI" id="CHEBI:15378"/>
        <dbReference type="ChEBI" id="CHEBI:57287"/>
        <dbReference type="ChEBI" id="CHEBI:59558"/>
        <dbReference type="ChEBI" id="CHEBI:90546"/>
    </reaction>
</comment>
<evidence type="ECO:0000313" key="9">
    <source>
        <dbReference type="EMBL" id="MDX8303724.1"/>
    </source>
</evidence>
<dbReference type="InterPro" id="IPR003736">
    <property type="entry name" value="PAAI_dom"/>
</dbReference>
<dbReference type="Proteomes" id="UP001277561">
    <property type="component" value="Unassembled WGS sequence"/>
</dbReference>
<dbReference type="CDD" id="cd03443">
    <property type="entry name" value="PaaI_thioesterase"/>
    <property type="match status" value="1"/>
</dbReference>
<evidence type="ECO:0000259" key="8">
    <source>
        <dbReference type="Pfam" id="PF03061"/>
    </source>
</evidence>
<comment type="catalytic activity">
    <reaction evidence="3">
        <text>a long-chain fatty acyl-CoA + H2O = a long-chain fatty acid + CoA + H(+)</text>
        <dbReference type="Rhea" id="RHEA:67680"/>
        <dbReference type="ChEBI" id="CHEBI:15377"/>
        <dbReference type="ChEBI" id="CHEBI:15378"/>
        <dbReference type="ChEBI" id="CHEBI:57287"/>
        <dbReference type="ChEBI" id="CHEBI:57560"/>
        <dbReference type="ChEBI" id="CHEBI:83139"/>
    </reaction>
</comment>
<dbReference type="STRING" id="1907666.DSM25559_2031"/>
<dbReference type="InterPro" id="IPR006683">
    <property type="entry name" value="Thioestr_dom"/>
</dbReference>
<evidence type="ECO:0000256" key="6">
    <source>
        <dbReference type="ARBA" id="ARBA00040062"/>
    </source>
</evidence>
<keyword evidence="1 9" id="KW-0378">Hydrolase</keyword>
<name>A0A1R3TK17_9HYPH</name>
<evidence type="ECO:0000256" key="1">
    <source>
        <dbReference type="ARBA" id="ARBA00022801"/>
    </source>
</evidence>
<dbReference type="Proteomes" id="UP000237447">
    <property type="component" value="Unassembled WGS sequence"/>
</dbReference>
<dbReference type="EMBL" id="JAVRAD010000003">
    <property type="protein sequence ID" value="MDX8329475.1"/>
    <property type="molecule type" value="Genomic_DNA"/>
</dbReference>
<evidence type="ECO:0000313" key="13">
    <source>
        <dbReference type="Proteomes" id="UP000187891"/>
    </source>
</evidence>
<keyword evidence="15" id="KW-1185">Reference proteome</keyword>
<dbReference type="Proteomes" id="UP000187891">
    <property type="component" value="Unassembled WGS sequence"/>
</dbReference>
<comment type="similarity">
    <text evidence="4">Belongs to the YigI thioesterase family.</text>
</comment>
<reference evidence="11 14" key="3">
    <citation type="journal article" date="2018" name="Syst. Appl. Microbiol.">
        <title>Agrobacterium rosae sp. nov., isolated from galls on different agricultural crops.</title>
        <authorList>
            <person name="Kuzmanovic N."/>
            <person name="Pulawska J."/>
            <person name="Smalla K."/>
            <person name="Nesme X."/>
        </authorList>
    </citation>
    <scope>NUCLEOTIDE SEQUENCE [LARGE SCALE GENOMIC DNA]</scope>
    <source>
        <strain evidence="11 14">NCPPB 1650</strain>
    </source>
</reference>
<dbReference type="NCBIfam" id="TIGR00369">
    <property type="entry name" value="unchar_dom_1"/>
    <property type="match status" value="1"/>
</dbReference>
<dbReference type="Gene3D" id="3.10.129.10">
    <property type="entry name" value="Hotdog Thioesterase"/>
    <property type="match status" value="1"/>
</dbReference>
<proteinExistence type="inferred from homology"/>
<dbReference type="Pfam" id="PF03061">
    <property type="entry name" value="4HBT"/>
    <property type="match status" value="1"/>
</dbReference>
<evidence type="ECO:0000313" key="11">
    <source>
        <dbReference type="EMBL" id="POO54178.1"/>
    </source>
</evidence>
<dbReference type="InterPro" id="IPR029069">
    <property type="entry name" value="HotDog_dom_sf"/>
</dbReference>
<dbReference type="SUPFAM" id="SSF54637">
    <property type="entry name" value="Thioesterase/thiol ester dehydrase-isomerase"/>
    <property type="match status" value="1"/>
</dbReference>
<evidence type="ECO:0000256" key="3">
    <source>
        <dbReference type="ARBA" id="ARBA00036002"/>
    </source>
</evidence>
<comment type="catalytic activity">
    <reaction evidence="2">
        <text>a fatty acyl-CoA + H2O = a fatty acid + CoA + H(+)</text>
        <dbReference type="Rhea" id="RHEA:16781"/>
        <dbReference type="ChEBI" id="CHEBI:15377"/>
        <dbReference type="ChEBI" id="CHEBI:15378"/>
        <dbReference type="ChEBI" id="CHEBI:28868"/>
        <dbReference type="ChEBI" id="CHEBI:57287"/>
        <dbReference type="ChEBI" id="CHEBI:77636"/>
        <dbReference type="EC" id="3.1.2.20"/>
    </reaction>
</comment>
<dbReference type="AlphaFoldDB" id="A0A1R3TK17"/>
<dbReference type="PANTHER" id="PTHR43240">
    <property type="entry name" value="1,4-DIHYDROXY-2-NAPHTHOYL-COA THIOESTERASE 1"/>
    <property type="match status" value="1"/>
</dbReference>
<evidence type="ECO:0000256" key="7">
    <source>
        <dbReference type="ARBA" id="ARBA00048062"/>
    </source>
</evidence>
<protein>
    <recommendedName>
        <fullName evidence="6">Medium/long-chain acyl-CoA thioesterase YigI</fullName>
        <ecNumber evidence="5">3.1.2.20</ecNumber>
    </recommendedName>
</protein>
<dbReference type="EMBL" id="JAVRAF010000004">
    <property type="protein sequence ID" value="MDX8303724.1"/>
    <property type="molecule type" value="Genomic_DNA"/>
</dbReference>
<dbReference type="RefSeq" id="WP_077119568.1">
    <property type="nucleotide sequence ID" value="NZ_CP192764.1"/>
</dbReference>
<gene>
    <name evidence="11" type="ORF">CPJ18_01270</name>
    <name evidence="12" type="ORF">DSM25559_2031</name>
    <name evidence="9" type="ORF">RMR22_15805</name>
    <name evidence="10" type="ORF">RMS29_09565</name>
</gene>
<dbReference type="GeneID" id="86878015"/>
<accession>A0A1R3TK17</accession>
<dbReference type="PANTHER" id="PTHR43240:SF20">
    <property type="entry name" value="MEDIUM_LONG-CHAIN ACYL-COA THIOESTERASE YIGI"/>
    <property type="match status" value="1"/>
</dbReference>
<evidence type="ECO:0000313" key="12">
    <source>
        <dbReference type="EMBL" id="SCX21193.1"/>
    </source>
</evidence>
<accession>A0A2S4EIP3</accession>
<feature type="domain" description="Thioesterase" evidence="8">
    <location>
        <begin position="52"/>
        <end position="124"/>
    </location>
</feature>